<protein>
    <submittedName>
        <fullName evidence="1">Unannotated protein</fullName>
    </submittedName>
</protein>
<evidence type="ECO:0000313" key="1">
    <source>
        <dbReference type="EMBL" id="CAB5020416.1"/>
    </source>
</evidence>
<dbReference type="EMBL" id="CAFBPN010000037">
    <property type="protein sequence ID" value="CAB5020416.1"/>
    <property type="molecule type" value="Genomic_DNA"/>
</dbReference>
<gene>
    <name evidence="1" type="ORF">UFOPK4098_00829</name>
    <name evidence="2" type="ORF">UFOPK4347_01085</name>
</gene>
<reference evidence="1" key="1">
    <citation type="submission" date="2020-05" db="EMBL/GenBank/DDBJ databases">
        <authorList>
            <person name="Chiriac C."/>
            <person name="Salcher M."/>
            <person name="Ghai R."/>
            <person name="Kavagutti S V."/>
        </authorList>
    </citation>
    <scope>NUCLEOTIDE SEQUENCE</scope>
</reference>
<accession>A0A6J7QU68</accession>
<sequence length="220" mass="23735">MSSLELAREQLAQQLSQHKYGHHVVSLGKASLPAHRAIAVGEQFVEVLQRAQLPPGLVRGRVYQCTGIAYVSIAVALAQRATTQGSWVGWCASEHLNWSAARNAGWCLERVVQVSCAEHWCEAVVALASGVEVLVVSIPSHVSQSALRRTVLSAAVQQCAVVALGPMNGMSADVVFTATQRTWLKENELQEQVAFASQKLSVHVGGRRVPSEQHFPLVVG</sequence>
<dbReference type="EMBL" id="CAFBQU010000027">
    <property type="protein sequence ID" value="CAB5066068.1"/>
    <property type="molecule type" value="Genomic_DNA"/>
</dbReference>
<organism evidence="1">
    <name type="scientific">freshwater metagenome</name>
    <dbReference type="NCBI Taxonomy" id="449393"/>
    <lineage>
        <taxon>unclassified sequences</taxon>
        <taxon>metagenomes</taxon>
        <taxon>ecological metagenomes</taxon>
    </lineage>
</organism>
<name>A0A6J7QU68_9ZZZZ</name>
<dbReference type="AlphaFoldDB" id="A0A6J7QU68"/>
<evidence type="ECO:0000313" key="2">
    <source>
        <dbReference type="EMBL" id="CAB5066068.1"/>
    </source>
</evidence>
<proteinExistence type="predicted"/>